<sequence length="66" mass="7609">MKSCASSFLLLNKYREEISNIGKCLMVDLFGGKFDDSLESLRHNIFKPKTWALKHQQMVKITSFSP</sequence>
<protein>
    <submittedName>
        <fullName evidence="1">Uncharacterized protein</fullName>
    </submittedName>
</protein>
<reference evidence="1" key="1">
    <citation type="journal article" date="2019" name="bioRxiv">
        <title>The Genome of the Zebra Mussel, Dreissena polymorpha: A Resource for Invasive Species Research.</title>
        <authorList>
            <person name="McCartney M.A."/>
            <person name="Auch B."/>
            <person name="Kono T."/>
            <person name="Mallez S."/>
            <person name="Zhang Y."/>
            <person name="Obille A."/>
            <person name="Becker A."/>
            <person name="Abrahante J.E."/>
            <person name="Garbe J."/>
            <person name="Badalamenti J.P."/>
            <person name="Herman A."/>
            <person name="Mangelson H."/>
            <person name="Liachko I."/>
            <person name="Sullivan S."/>
            <person name="Sone E.D."/>
            <person name="Koren S."/>
            <person name="Silverstein K.A.T."/>
            <person name="Beckman K.B."/>
            <person name="Gohl D.M."/>
        </authorList>
    </citation>
    <scope>NUCLEOTIDE SEQUENCE</scope>
    <source>
        <strain evidence="1">Duluth1</strain>
        <tissue evidence="1">Whole animal</tissue>
    </source>
</reference>
<keyword evidence="2" id="KW-1185">Reference proteome</keyword>
<evidence type="ECO:0000313" key="1">
    <source>
        <dbReference type="EMBL" id="KAH3846649.1"/>
    </source>
</evidence>
<reference evidence="1" key="2">
    <citation type="submission" date="2020-11" db="EMBL/GenBank/DDBJ databases">
        <authorList>
            <person name="McCartney M.A."/>
            <person name="Auch B."/>
            <person name="Kono T."/>
            <person name="Mallez S."/>
            <person name="Becker A."/>
            <person name="Gohl D.M."/>
            <person name="Silverstein K.A.T."/>
            <person name="Koren S."/>
            <person name="Bechman K.B."/>
            <person name="Herman A."/>
            <person name="Abrahante J.E."/>
            <person name="Garbe J."/>
        </authorList>
    </citation>
    <scope>NUCLEOTIDE SEQUENCE</scope>
    <source>
        <strain evidence="1">Duluth1</strain>
        <tissue evidence="1">Whole animal</tissue>
    </source>
</reference>
<dbReference type="AlphaFoldDB" id="A0A9D4KW11"/>
<proteinExistence type="predicted"/>
<evidence type="ECO:0000313" key="2">
    <source>
        <dbReference type="Proteomes" id="UP000828390"/>
    </source>
</evidence>
<organism evidence="1 2">
    <name type="scientific">Dreissena polymorpha</name>
    <name type="common">Zebra mussel</name>
    <name type="synonym">Mytilus polymorpha</name>
    <dbReference type="NCBI Taxonomy" id="45954"/>
    <lineage>
        <taxon>Eukaryota</taxon>
        <taxon>Metazoa</taxon>
        <taxon>Spiralia</taxon>
        <taxon>Lophotrochozoa</taxon>
        <taxon>Mollusca</taxon>
        <taxon>Bivalvia</taxon>
        <taxon>Autobranchia</taxon>
        <taxon>Heteroconchia</taxon>
        <taxon>Euheterodonta</taxon>
        <taxon>Imparidentia</taxon>
        <taxon>Neoheterodontei</taxon>
        <taxon>Myida</taxon>
        <taxon>Dreissenoidea</taxon>
        <taxon>Dreissenidae</taxon>
        <taxon>Dreissena</taxon>
    </lineage>
</organism>
<gene>
    <name evidence="1" type="ORF">DPMN_088951</name>
</gene>
<name>A0A9D4KW11_DREPO</name>
<dbReference type="Proteomes" id="UP000828390">
    <property type="component" value="Unassembled WGS sequence"/>
</dbReference>
<accession>A0A9D4KW11</accession>
<dbReference type="EMBL" id="JAIWYP010000003">
    <property type="protein sequence ID" value="KAH3846649.1"/>
    <property type="molecule type" value="Genomic_DNA"/>
</dbReference>
<comment type="caution">
    <text evidence="1">The sequence shown here is derived from an EMBL/GenBank/DDBJ whole genome shotgun (WGS) entry which is preliminary data.</text>
</comment>